<reference evidence="2 3" key="1">
    <citation type="submission" date="2018-10" db="EMBL/GenBank/DDBJ databases">
        <title>Oceanobacillus sp. YLB-02 draft genome.</title>
        <authorList>
            <person name="Yu L."/>
        </authorList>
    </citation>
    <scope>NUCLEOTIDE SEQUENCE [LARGE SCALE GENOMIC DNA]</scope>
    <source>
        <strain evidence="2 3">YLB-02</strain>
    </source>
</reference>
<sequence>MLKILIFLSVIFILSFLLLFWFINHQNKKEESKDSLLTLIVVAILFSVIITFVFAFSLFLIMGSTSIIDTIFSLNINTNQLIVIGISFLIYLMTIDNIFETLFEYLWGKNIYAVLSTALSRVGAFYIIGILIKLNDVINVTISVGVSLILLTIEVLSILKDAKS</sequence>
<name>A0A498DH33_9BACI</name>
<feature type="transmembrane region" description="Helical" evidence="1">
    <location>
        <begin position="36"/>
        <end position="61"/>
    </location>
</feature>
<protein>
    <submittedName>
        <fullName evidence="2">Uncharacterized protein</fullName>
    </submittedName>
</protein>
<evidence type="ECO:0000256" key="1">
    <source>
        <dbReference type="SAM" id="Phobius"/>
    </source>
</evidence>
<feature type="transmembrane region" description="Helical" evidence="1">
    <location>
        <begin position="81"/>
        <end position="99"/>
    </location>
</feature>
<dbReference type="OrthoDB" id="2450835at2"/>
<dbReference type="RefSeq" id="WP_121521642.1">
    <property type="nucleotide sequence ID" value="NZ_RCHR01000001.1"/>
</dbReference>
<feature type="transmembrane region" description="Helical" evidence="1">
    <location>
        <begin position="111"/>
        <end position="132"/>
    </location>
</feature>
<proteinExistence type="predicted"/>
<evidence type="ECO:0000313" key="2">
    <source>
        <dbReference type="EMBL" id="RLL48488.1"/>
    </source>
</evidence>
<dbReference type="EMBL" id="RCHR01000001">
    <property type="protein sequence ID" value="RLL48488.1"/>
    <property type="molecule type" value="Genomic_DNA"/>
</dbReference>
<keyword evidence="1" id="KW-1133">Transmembrane helix</keyword>
<feature type="transmembrane region" description="Helical" evidence="1">
    <location>
        <begin position="138"/>
        <end position="159"/>
    </location>
</feature>
<dbReference type="Proteomes" id="UP000270219">
    <property type="component" value="Unassembled WGS sequence"/>
</dbReference>
<accession>A0A498DH33</accession>
<feature type="transmembrane region" description="Helical" evidence="1">
    <location>
        <begin position="6"/>
        <end position="24"/>
    </location>
</feature>
<keyword evidence="1" id="KW-0472">Membrane</keyword>
<keyword evidence="3" id="KW-1185">Reference proteome</keyword>
<keyword evidence="1" id="KW-0812">Transmembrane</keyword>
<organism evidence="2 3">
    <name type="scientific">Oceanobacillus piezotolerans</name>
    <dbReference type="NCBI Taxonomy" id="2448030"/>
    <lineage>
        <taxon>Bacteria</taxon>
        <taxon>Bacillati</taxon>
        <taxon>Bacillota</taxon>
        <taxon>Bacilli</taxon>
        <taxon>Bacillales</taxon>
        <taxon>Bacillaceae</taxon>
        <taxon>Oceanobacillus</taxon>
    </lineage>
</organism>
<evidence type="ECO:0000313" key="3">
    <source>
        <dbReference type="Proteomes" id="UP000270219"/>
    </source>
</evidence>
<gene>
    <name evidence="2" type="ORF">D8M04_04320</name>
</gene>
<comment type="caution">
    <text evidence="2">The sequence shown here is derived from an EMBL/GenBank/DDBJ whole genome shotgun (WGS) entry which is preliminary data.</text>
</comment>
<dbReference type="AlphaFoldDB" id="A0A498DH33"/>